<evidence type="ECO:0000256" key="1">
    <source>
        <dbReference type="SAM" id="MobiDB-lite"/>
    </source>
</evidence>
<sequence>MRPTLGLTGMDPVTESALQAAFADANAQVGGHWQLLPDAVADYVVVDMDSMYGPMSWLRLHGAGKTVIGLTSASRVQTEYRLGKPFGGNELRALLQQLDSGTPEVRVSTPAVVETPEPMPVVEATTSAEAASVEEATAPTSTPSATVESLAVAPSANLATPAVEPAAQSPVAAAQAPAPSAPAARTLVDWLIAGTLADRVRLERDSQVLLIDTTRRQYHGPALLKPLAGILQTTLGEESFVAVDSTDWDRQVAALGTAQPLSRLLWFGALLADRGRLASGFDAAARYQLLKWPQTEREFPKHFRVATAMMKGPATLPEIAEASGVTLEEATDFVNANLATGFAEPFREPEPETDPPKPSGLFGRLRGR</sequence>
<keyword evidence="3" id="KW-1185">Reference proteome</keyword>
<reference evidence="2 3" key="1">
    <citation type="submission" date="2023-07" db="EMBL/GenBank/DDBJ databases">
        <title>Sorghum-associated microbial communities from plants grown in Nebraska, USA.</title>
        <authorList>
            <person name="Schachtman D."/>
        </authorList>
    </citation>
    <scope>NUCLEOTIDE SEQUENCE [LARGE SCALE GENOMIC DNA]</scope>
    <source>
        <strain evidence="2 3">BE198</strain>
    </source>
</reference>
<dbReference type="EMBL" id="JAVDVY010000001">
    <property type="protein sequence ID" value="MDR7133936.1"/>
    <property type="molecule type" value="Genomic_DNA"/>
</dbReference>
<organism evidence="2 3">
    <name type="scientific">Lysobacter niastensis</name>
    <dbReference type="NCBI Taxonomy" id="380629"/>
    <lineage>
        <taxon>Bacteria</taxon>
        <taxon>Pseudomonadati</taxon>
        <taxon>Pseudomonadota</taxon>
        <taxon>Gammaproteobacteria</taxon>
        <taxon>Lysobacterales</taxon>
        <taxon>Lysobacteraceae</taxon>
        <taxon>Lysobacter</taxon>
    </lineage>
</organism>
<evidence type="ECO:0000313" key="3">
    <source>
        <dbReference type="Proteomes" id="UP001251524"/>
    </source>
</evidence>
<dbReference type="RefSeq" id="WP_310059423.1">
    <property type="nucleotide sequence ID" value="NZ_JAVDVY010000001.1"/>
</dbReference>
<dbReference type="Proteomes" id="UP001251524">
    <property type="component" value="Unassembled WGS sequence"/>
</dbReference>
<accession>A0ABU1W8R4</accession>
<protein>
    <submittedName>
        <fullName evidence="2">Uncharacterized protein</fullName>
    </submittedName>
</protein>
<feature type="region of interest" description="Disordered" evidence="1">
    <location>
        <begin position="341"/>
        <end position="368"/>
    </location>
</feature>
<name>A0ABU1W8R4_9GAMM</name>
<proteinExistence type="predicted"/>
<evidence type="ECO:0000313" key="2">
    <source>
        <dbReference type="EMBL" id="MDR7133936.1"/>
    </source>
</evidence>
<comment type="caution">
    <text evidence="2">The sequence shown here is derived from an EMBL/GenBank/DDBJ whole genome shotgun (WGS) entry which is preliminary data.</text>
</comment>
<gene>
    <name evidence="2" type="ORF">J2X06_001120</name>
</gene>